<dbReference type="GO" id="GO:0003676">
    <property type="term" value="F:nucleic acid binding"/>
    <property type="evidence" value="ECO:0007669"/>
    <property type="project" value="InterPro"/>
</dbReference>
<dbReference type="GeneID" id="20091928"/>
<dbReference type="OrthoDB" id="7951431at2759"/>
<organism evidence="1">
    <name type="scientific">Aphanomyces invadans</name>
    <dbReference type="NCBI Taxonomy" id="157072"/>
    <lineage>
        <taxon>Eukaryota</taxon>
        <taxon>Sar</taxon>
        <taxon>Stramenopiles</taxon>
        <taxon>Oomycota</taxon>
        <taxon>Saprolegniomycetes</taxon>
        <taxon>Saprolegniales</taxon>
        <taxon>Verrucalvaceae</taxon>
        <taxon>Aphanomyces</taxon>
    </lineage>
</organism>
<dbReference type="AlphaFoldDB" id="A0A024T8I4"/>
<name>A0A024T8I4_9STRA</name>
<dbReference type="Gene3D" id="3.30.420.10">
    <property type="entry name" value="Ribonuclease H-like superfamily/Ribonuclease H"/>
    <property type="match status" value="1"/>
</dbReference>
<protein>
    <recommendedName>
        <fullName evidence="2">Tc1-like transposase DDE domain-containing protein</fullName>
    </recommendedName>
</protein>
<accession>A0A024T8I4</accession>
<evidence type="ECO:0008006" key="2">
    <source>
        <dbReference type="Google" id="ProtNLM"/>
    </source>
</evidence>
<dbReference type="PANTHER" id="PTHR47169">
    <property type="entry name" value="OS01G0541250 PROTEIN"/>
    <property type="match status" value="1"/>
</dbReference>
<reference evidence="1" key="1">
    <citation type="submission" date="2013-12" db="EMBL/GenBank/DDBJ databases">
        <title>The Genome Sequence of Aphanomyces invadans NJM9701.</title>
        <authorList>
            <consortium name="The Broad Institute Genomics Platform"/>
            <person name="Russ C."/>
            <person name="Tyler B."/>
            <person name="van West P."/>
            <person name="Dieguez-Uribeondo J."/>
            <person name="Young S.K."/>
            <person name="Zeng Q."/>
            <person name="Gargeya S."/>
            <person name="Fitzgerald M."/>
            <person name="Abouelleil A."/>
            <person name="Alvarado L."/>
            <person name="Chapman S.B."/>
            <person name="Gainer-Dewar J."/>
            <person name="Goldberg J."/>
            <person name="Griggs A."/>
            <person name="Gujja S."/>
            <person name="Hansen M."/>
            <person name="Howarth C."/>
            <person name="Imamovic A."/>
            <person name="Ireland A."/>
            <person name="Larimer J."/>
            <person name="McCowan C."/>
            <person name="Murphy C."/>
            <person name="Pearson M."/>
            <person name="Poon T.W."/>
            <person name="Priest M."/>
            <person name="Roberts A."/>
            <person name="Saif S."/>
            <person name="Shea T."/>
            <person name="Sykes S."/>
            <person name="Wortman J."/>
            <person name="Nusbaum C."/>
            <person name="Birren B."/>
        </authorList>
    </citation>
    <scope>NUCLEOTIDE SEQUENCE [LARGE SCALE GENOMIC DNA]</scope>
    <source>
        <strain evidence="1">NJM9701</strain>
    </source>
</reference>
<gene>
    <name evidence="1" type="ORF">H310_14878</name>
</gene>
<proteinExistence type="predicted"/>
<dbReference type="VEuPathDB" id="FungiDB:H310_14878"/>
<dbReference type="RefSeq" id="XP_008881063.1">
    <property type="nucleotide sequence ID" value="XM_008882841.1"/>
</dbReference>
<evidence type="ECO:0000313" key="1">
    <source>
        <dbReference type="EMBL" id="ETV90299.1"/>
    </source>
</evidence>
<sequence>MWPIVKRQPAARSSRNRAAGTIVTTLVNVDAAVNRDYVISKVIPAIKLKFPSLTKCVFLQHDNATPHAAITDEVLASVSTDGWVFRVRRQPLNSPDLNVLDLGIFASTQAMQLKTFCQSVDDIIQATLQAFDSLDIEKIENVFLALQAVMQLVLQHHGENNFRLPHLKKAALTRAGVLMANVSCPESLVV</sequence>
<dbReference type="EMBL" id="KI914050">
    <property type="protein sequence ID" value="ETV90299.1"/>
    <property type="molecule type" value="Genomic_DNA"/>
</dbReference>
<dbReference type="InterPro" id="IPR036397">
    <property type="entry name" value="RNaseH_sf"/>
</dbReference>